<feature type="transmembrane region" description="Helical" evidence="8">
    <location>
        <begin position="473"/>
        <end position="491"/>
    </location>
</feature>
<dbReference type="Gene3D" id="1.20.1250.20">
    <property type="entry name" value="MFS general substrate transporter like domains"/>
    <property type="match status" value="1"/>
</dbReference>
<dbReference type="SUPFAM" id="SSF103473">
    <property type="entry name" value="MFS general substrate transporter"/>
    <property type="match status" value="1"/>
</dbReference>
<feature type="transmembrane region" description="Helical" evidence="8">
    <location>
        <begin position="309"/>
        <end position="326"/>
    </location>
</feature>
<keyword evidence="4" id="KW-1003">Cell membrane</keyword>
<sequence>MSSSSVAPSKASSRERWLALIAIITGAFVAVLNNSLINVAIPSLTTDLGSTQDTIQWVLTGYMLASGVIVPIVGFMEERIGYKKFLLVALAVFTIGTFFCAIAWNDMSLIAFRIITGLGGGIIGPLSMTVIYKIMPREQISVALSLWGVSAMVAPAIGPTLSGYLIEWFNWRFLFIVCIPFGILAFIAVSFLLKAPEKAAPKPFDALGFFLAATFAGTLLYALSSGQKAGWGSFEIIGLFFISFWALVFLIYVEANTEHPVIELSLFKNFTFMVSTIISSLVMVGMMGAMFIMPLFLQNIQRMGPIDTGLLMMPQAICMAVMMPIAGKLFNKTGPIPLGMIGLTLMAFTTYKLAFMTPDTMHNWMIPVLMLRGIGTGLCMMPISTAGMNAVAPHLVGKASSISNLIRAVASSMSIAVFTLIMQKRTTLHLGEITDSISIESTQLAQSQYGTNWSSSLSSVVQLEAAYRGMTDVFYVAAMTLFICIPLVLIFKKKKKPQAQETSDV</sequence>
<feature type="transmembrane region" description="Helical" evidence="8">
    <location>
        <begin position="17"/>
        <end position="37"/>
    </location>
</feature>
<feature type="transmembrane region" description="Helical" evidence="8">
    <location>
        <begin position="110"/>
        <end position="132"/>
    </location>
</feature>
<dbReference type="PANTHER" id="PTHR42718">
    <property type="entry name" value="MAJOR FACILITATOR SUPERFAMILY MULTIDRUG TRANSPORTER MFSC"/>
    <property type="match status" value="1"/>
</dbReference>
<feature type="transmembrane region" description="Helical" evidence="8">
    <location>
        <begin position="274"/>
        <end position="297"/>
    </location>
</feature>
<dbReference type="CDD" id="cd17503">
    <property type="entry name" value="MFS_LmrB_MDR_like"/>
    <property type="match status" value="1"/>
</dbReference>
<evidence type="ECO:0000256" key="7">
    <source>
        <dbReference type="ARBA" id="ARBA00023136"/>
    </source>
</evidence>
<feature type="transmembrane region" description="Helical" evidence="8">
    <location>
        <begin position="85"/>
        <end position="104"/>
    </location>
</feature>
<keyword evidence="7 8" id="KW-0472">Membrane</keyword>
<evidence type="ECO:0000259" key="9">
    <source>
        <dbReference type="PROSITE" id="PS50850"/>
    </source>
</evidence>
<evidence type="ECO:0000256" key="6">
    <source>
        <dbReference type="ARBA" id="ARBA00022989"/>
    </source>
</evidence>
<dbReference type="GO" id="GO:0022857">
    <property type="term" value="F:transmembrane transporter activity"/>
    <property type="evidence" value="ECO:0007669"/>
    <property type="project" value="InterPro"/>
</dbReference>
<proteinExistence type="inferred from homology"/>
<feature type="transmembrane region" description="Helical" evidence="8">
    <location>
        <begin position="404"/>
        <end position="422"/>
    </location>
</feature>
<dbReference type="InterPro" id="IPR004638">
    <property type="entry name" value="EmrB-like"/>
</dbReference>
<evidence type="ECO:0000256" key="4">
    <source>
        <dbReference type="ARBA" id="ARBA00022475"/>
    </source>
</evidence>
<evidence type="ECO:0000256" key="1">
    <source>
        <dbReference type="ARBA" id="ARBA00004651"/>
    </source>
</evidence>
<comment type="subcellular location">
    <subcellularLocation>
        <location evidence="1">Cell membrane</location>
        <topology evidence="1">Multi-pass membrane protein</topology>
    </subcellularLocation>
</comment>
<keyword evidence="5 8" id="KW-0812">Transmembrane</keyword>
<evidence type="ECO:0000313" key="11">
    <source>
        <dbReference type="Proteomes" id="UP000276349"/>
    </source>
</evidence>
<dbReference type="InterPro" id="IPR011701">
    <property type="entry name" value="MFS"/>
</dbReference>
<gene>
    <name evidence="10" type="ORF">EKG35_18970</name>
</gene>
<reference evidence="10 11" key="1">
    <citation type="submission" date="2018-12" db="EMBL/GenBank/DDBJ databases">
        <authorList>
            <person name="Yu L."/>
        </authorList>
    </citation>
    <scope>NUCLEOTIDE SEQUENCE [LARGE SCALE GENOMIC DNA]</scope>
    <source>
        <strain evidence="10 11">S5H2222</strain>
    </source>
</reference>
<evidence type="ECO:0000256" key="5">
    <source>
        <dbReference type="ARBA" id="ARBA00022692"/>
    </source>
</evidence>
<evidence type="ECO:0000256" key="2">
    <source>
        <dbReference type="ARBA" id="ARBA00008537"/>
    </source>
</evidence>
<keyword evidence="11" id="KW-1185">Reference proteome</keyword>
<feature type="domain" description="Major facilitator superfamily (MFS) profile" evidence="9">
    <location>
        <begin position="19"/>
        <end position="496"/>
    </location>
</feature>
<evidence type="ECO:0000256" key="8">
    <source>
        <dbReference type="SAM" id="Phobius"/>
    </source>
</evidence>
<keyword evidence="6 8" id="KW-1133">Transmembrane helix</keyword>
<dbReference type="NCBIfam" id="TIGR00711">
    <property type="entry name" value="efflux_EmrB"/>
    <property type="match status" value="1"/>
</dbReference>
<dbReference type="Pfam" id="PF07690">
    <property type="entry name" value="MFS_1"/>
    <property type="match status" value="1"/>
</dbReference>
<dbReference type="GO" id="GO:0005886">
    <property type="term" value="C:plasma membrane"/>
    <property type="evidence" value="ECO:0007669"/>
    <property type="project" value="UniProtKB-SubCell"/>
</dbReference>
<dbReference type="EMBL" id="RXNR01000094">
    <property type="protein sequence ID" value="RTQ87522.1"/>
    <property type="molecule type" value="Genomic_DNA"/>
</dbReference>
<feature type="transmembrane region" description="Helical" evidence="8">
    <location>
        <begin position="204"/>
        <end position="223"/>
    </location>
</feature>
<dbReference type="OrthoDB" id="9816041at2"/>
<accession>A0A3S0JGT2</accession>
<feature type="transmembrane region" description="Helical" evidence="8">
    <location>
        <begin position="229"/>
        <end position="253"/>
    </location>
</feature>
<dbReference type="InterPro" id="IPR020846">
    <property type="entry name" value="MFS_dom"/>
</dbReference>
<feature type="transmembrane region" description="Helical" evidence="8">
    <location>
        <begin position="338"/>
        <end position="357"/>
    </location>
</feature>
<feature type="transmembrane region" description="Helical" evidence="8">
    <location>
        <begin position="369"/>
        <end position="392"/>
    </location>
</feature>
<comment type="caution">
    <text evidence="10">The sequence shown here is derived from an EMBL/GenBank/DDBJ whole genome shotgun (WGS) entry which is preliminary data.</text>
</comment>
<dbReference type="RefSeq" id="WP_126296115.1">
    <property type="nucleotide sequence ID" value="NZ_CP155468.1"/>
</dbReference>
<feature type="transmembrane region" description="Helical" evidence="8">
    <location>
        <begin position="57"/>
        <end position="76"/>
    </location>
</feature>
<keyword evidence="3" id="KW-0813">Transport</keyword>
<name>A0A3S0JGT2_9BACI</name>
<dbReference type="AlphaFoldDB" id="A0A3S0JGT2"/>
<feature type="transmembrane region" description="Helical" evidence="8">
    <location>
        <begin position="144"/>
        <end position="166"/>
    </location>
</feature>
<dbReference type="Proteomes" id="UP000276349">
    <property type="component" value="Unassembled WGS sequence"/>
</dbReference>
<evidence type="ECO:0000256" key="3">
    <source>
        <dbReference type="ARBA" id="ARBA00022448"/>
    </source>
</evidence>
<feature type="transmembrane region" description="Helical" evidence="8">
    <location>
        <begin position="172"/>
        <end position="192"/>
    </location>
</feature>
<dbReference type="Gene3D" id="1.20.1720.10">
    <property type="entry name" value="Multidrug resistance protein D"/>
    <property type="match status" value="1"/>
</dbReference>
<dbReference type="PROSITE" id="PS50850">
    <property type="entry name" value="MFS"/>
    <property type="match status" value="1"/>
</dbReference>
<protein>
    <submittedName>
        <fullName evidence="10">DHA2 family efflux MFS transporter permease subunit</fullName>
    </submittedName>
</protein>
<organism evidence="10 11">
    <name type="scientific">Lysinibacillus telephonicus</name>
    <dbReference type="NCBI Taxonomy" id="1714840"/>
    <lineage>
        <taxon>Bacteria</taxon>
        <taxon>Bacillati</taxon>
        <taxon>Bacillota</taxon>
        <taxon>Bacilli</taxon>
        <taxon>Bacillales</taxon>
        <taxon>Bacillaceae</taxon>
        <taxon>Lysinibacillus</taxon>
    </lineage>
</organism>
<dbReference type="PANTHER" id="PTHR42718:SF9">
    <property type="entry name" value="MAJOR FACILITATOR SUPERFAMILY MULTIDRUG TRANSPORTER MFSC"/>
    <property type="match status" value="1"/>
</dbReference>
<evidence type="ECO:0000313" key="10">
    <source>
        <dbReference type="EMBL" id="RTQ87522.1"/>
    </source>
</evidence>
<comment type="similarity">
    <text evidence="2">Belongs to the major facilitator superfamily. EmrB family.</text>
</comment>
<dbReference type="PRINTS" id="PR01036">
    <property type="entry name" value="TCRTETB"/>
</dbReference>
<dbReference type="InterPro" id="IPR036259">
    <property type="entry name" value="MFS_trans_sf"/>
</dbReference>